<name>A0ABS1DY40_RUBGE</name>
<proteinExistence type="predicted"/>
<dbReference type="EMBL" id="NRRU01000066">
    <property type="protein sequence ID" value="MBK1714388.1"/>
    <property type="molecule type" value="Genomic_DNA"/>
</dbReference>
<reference evidence="1" key="1">
    <citation type="submission" date="2017-08" db="EMBL/GenBank/DDBJ databases">
        <authorList>
            <person name="Imhoff J.F."/>
            <person name="Rahn T."/>
            <person name="Kuenzel S."/>
            <person name="Neulinger S.C."/>
        </authorList>
    </citation>
    <scope>NUCLEOTIDE SEQUENCE</scope>
    <source>
        <strain evidence="1">IM 151</strain>
    </source>
</reference>
<organism evidence="1 2">
    <name type="scientific">Rubrivivax gelatinosus</name>
    <name type="common">Rhodocyclus gelatinosus</name>
    <name type="synonym">Rhodopseudomonas gelatinosa</name>
    <dbReference type="NCBI Taxonomy" id="28068"/>
    <lineage>
        <taxon>Bacteria</taxon>
        <taxon>Pseudomonadati</taxon>
        <taxon>Pseudomonadota</taxon>
        <taxon>Betaproteobacteria</taxon>
        <taxon>Burkholderiales</taxon>
        <taxon>Sphaerotilaceae</taxon>
        <taxon>Rubrivivax</taxon>
    </lineage>
</organism>
<comment type="caution">
    <text evidence="1">The sequence shown here is derived from an EMBL/GenBank/DDBJ whole genome shotgun (WGS) entry which is preliminary data.</text>
</comment>
<evidence type="ECO:0000313" key="1">
    <source>
        <dbReference type="EMBL" id="MBK1714388.1"/>
    </source>
</evidence>
<gene>
    <name evidence="1" type="ORF">CKO43_16575</name>
</gene>
<protein>
    <recommendedName>
        <fullName evidence="3">Squalene cyclase C-terminal domain-containing protein</fullName>
    </recommendedName>
</protein>
<sequence length="608" mass="66728">MPEAAAGLFPPSAGPKRDAGALPVCTVSLGAAEGWALPAGSSIAPAPFGGYLVRLAGAAGPEWLWLPQGPRRVQLDARGRLLKVEPVALDTLACSADGVQLGSSAAAGDVEWVCWRLPAGEPVPPTALERGAWYLLGSHTALRGRAGVYRHLVAGTVYEDRLAWPNQWRVFSENDAHALHLVLGGLARASADPLLAAIRRQVLDAVLARQSDDGGWRHGEWTDTMESHYRLHCSAMHLMMDTLAEGPDERVQQALAAAAAFLARQTEALAFGQWLLHDELEHSVEKMRLGPFRWVPSRAFGKSESNMLVLNSHLDATVALDRYAELTGDTRHAALVASARASTRAVLALRPAEALYRLLFRLIGLTFLPTERASRLPLWQRALKRLAWQHLIPRLPDLKARWPRLVMPGGYIDRELTLRTWAHDYHAVNLMDLARYLRRFPDEALVREVLVAGLEFTRTSGILERWRELKYQKYALGFWAEALYHVCLLDPAPRWRIWLAEAMLVLEDLGMGQPPSLLGANAEALAPAEQLPCPSPADARLRVANLGRRGAPELLLLNPTAEPLVLAWEQAPADALVWRDAAGHELAPGATIAPRSWLHGLPVARGEG</sequence>
<dbReference type="Proteomes" id="UP001041814">
    <property type="component" value="Unassembled WGS sequence"/>
</dbReference>
<dbReference type="SUPFAM" id="SSF81853">
    <property type="entry name" value="Family 10 polysaccharide lyase"/>
    <property type="match status" value="1"/>
</dbReference>
<dbReference type="Gene3D" id="1.50.10.20">
    <property type="match status" value="1"/>
</dbReference>
<evidence type="ECO:0000313" key="2">
    <source>
        <dbReference type="Proteomes" id="UP001041814"/>
    </source>
</evidence>
<reference evidence="1" key="2">
    <citation type="journal article" date="2020" name="Microorganisms">
        <title>Osmotic Adaptation and Compatible Solute Biosynthesis of Phototrophic Bacteria as Revealed from Genome Analyses.</title>
        <authorList>
            <person name="Imhoff J.F."/>
            <person name="Rahn T."/>
            <person name="Kunzel S."/>
            <person name="Keller A."/>
            <person name="Neulinger S.C."/>
        </authorList>
    </citation>
    <scope>NUCLEOTIDE SEQUENCE</scope>
    <source>
        <strain evidence="1">IM 151</strain>
    </source>
</reference>
<keyword evidence="2" id="KW-1185">Reference proteome</keyword>
<evidence type="ECO:0008006" key="3">
    <source>
        <dbReference type="Google" id="ProtNLM"/>
    </source>
</evidence>
<accession>A0ABS1DY40</accession>